<gene>
    <name evidence="1" type="ORF">A3860_32075</name>
</gene>
<reference evidence="1 2" key="1">
    <citation type="submission" date="2016-03" db="EMBL/GenBank/DDBJ databases">
        <title>Niastella vici sp. nov., isolated from farmland soil.</title>
        <authorList>
            <person name="Chen L."/>
            <person name="Wang D."/>
            <person name="Yang S."/>
            <person name="Wang G."/>
        </authorList>
    </citation>
    <scope>NUCLEOTIDE SEQUENCE [LARGE SCALE GENOMIC DNA]</scope>
    <source>
        <strain evidence="1 2">DJ57</strain>
    </source>
</reference>
<evidence type="ECO:0008006" key="3">
    <source>
        <dbReference type="Google" id="ProtNLM"/>
    </source>
</evidence>
<dbReference type="Gene3D" id="2.60.40.10">
    <property type="entry name" value="Immunoglobulins"/>
    <property type="match status" value="1"/>
</dbReference>
<organism evidence="1 2">
    <name type="scientific">Niastella vici</name>
    <dbReference type="NCBI Taxonomy" id="1703345"/>
    <lineage>
        <taxon>Bacteria</taxon>
        <taxon>Pseudomonadati</taxon>
        <taxon>Bacteroidota</taxon>
        <taxon>Chitinophagia</taxon>
        <taxon>Chitinophagales</taxon>
        <taxon>Chitinophagaceae</taxon>
        <taxon>Niastella</taxon>
    </lineage>
</organism>
<dbReference type="InterPro" id="IPR013783">
    <property type="entry name" value="Ig-like_fold"/>
</dbReference>
<evidence type="ECO:0000313" key="1">
    <source>
        <dbReference type="EMBL" id="OQP61561.1"/>
    </source>
</evidence>
<name>A0A1V9FTA8_9BACT</name>
<comment type="caution">
    <text evidence="1">The sequence shown here is derived from an EMBL/GenBank/DDBJ whole genome shotgun (WGS) entry which is preliminary data.</text>
</comment>
<dbReference type="RefSeq" id="WP_081150812.1">
    <property type="nucleotide sequence ID" value="NZ_LVYD01000057.1"/>
</dbReference>
<dbReference type="EMBL" id="LVYD01000057">
    <property type="protein sequence ID" value="OQP61561.1"/>
    <property type="molecule type" value="Genomic_DNA"/>
</dbReference>
<evidence type="ECO:0000313" key="2">
    <source>
        <dbReference type="Proteomes" id="UP000192796"/>
    </source>
</evidence>
<proteinExistence type="predicted"/>
<accession>A0A1V9FTA8</accession>
<dbReference type="OrthoDB" id="655428at2"/>
<dbReference type="STRING" id="1703345.A3860_32075"/>
<dbReference type="AlphaFoldDB" id="A0A1V9FTA8"/>
<keyword evidence="2" id="KW-1185">Reference proteome</keyword>
<protein>
    <recommendedName>
        <fullName evidence="3">Secretion system C-terminal sorting domain-containing protein</fullName>
    </recommendedName>
</protein>
<dbReference type="Proteomes" id="UP000192796">
    <property type="component" value="Unassembled WGS sequence"/>
</dbReference>
<sequence>MRKVTLLYQRAKASHLNITAILLAILFLSPIKMFSQSGNLDQIRNGPANDPTKNFYKTFPNPSWVNGNAGASNAHYVESHSIAYRSLITGAVVNNQYQYVIEYDTKHSDRMAIDYLTHYQRLEPHQQFGHPAEVINPLIMVSGSSEYIMKTVNKDTFGFPVPSSVGSPVPNLPTNSFLALPDSQRVLTAYNADITNIQYVFQQSLTNGATESSTRVIITFTALKDSVLLAWGGHIANRNEWGFLAGGIPRSAGGISGSPYHMRQISMNTFPGLVNISGVGNQDRSLSANAVIAPPVCGLSTAQLACPETASLTFNYTGGTTGATFVWSIFNNTANATISGSNTGSSVTIVPGSGGFTPGGSFSLKIVVTANGLKDSCTLAPAGTIQNVQVVATAVPDSFDLSVRNTSQLSATGTIADFSYKWTQDPPSGGSLDKDTITNPLFTATEAGTYTFVVTKTQRAAPNCSAKDTVVVKVTSAAPQCGISGPDPVCPGSTNTYKYDPDHNGVADPIPTNFTLKWSLINNTNGATINGSTTDTTVSVTAGTTCGTNFTLKLVVASTSGLIKDSCTKTVGVNVSSTLDITCPANKNVACADSKDPSNTGTATAADNGCGVKIYYKDVITRTWIAQDACGHRDTCTQTITVTDSCVTSNTLPSGARMITNSDPAPATQGFTSPSVSSPVRNRINGPALPSATSLNTASKELQVQAFPNPFSNTVNFRFTSPVSGRAILEVFNTQGQRVGIAFDGKVDAGITKFVQFSTRLNNQALIYRLKVGEKTVRGTILELNR</sequence>